<dbReference type="InterPro" id="IPR018392">
    <property type="entry name" value="LysM"/>
</dbReference>
<dbReference type="PROSITE" id="PS51782">
    <property type="entry name" value="LYSM"/>
    <property type="match status" value="4"/>
</dbReference>
<accession>A0A3B0QV69</accession>
<gene>
    <name evidence="2" type="ORF">MNBD_BACTEROID02-904</name>
</gene>
<dbReference type="GO" id="GO:0008932">
    <property type="term" value="F:lytic endotransglycosylase activity"/>
    <property type="evidence" value="ECO:0007669"/>
    <property type="project" value="TreeGrafter"/>
</dbReference>
<organism evidence="2">
    <name type="scientific">hydrothermal vent metagenome</name>
    <dbReference type="NCBI Taxonomy" id="652676"/>
    <lineage>
        <taxon>unclassified sequences</taxon>
        <taxon>metagenomes</taxon>
        <taxon>ecological metagenomes</taxon>
    </lineage>
</organism>
<feature type="domain" description="LysM" evidence="1">
    <location>
        <begin position="24"/>
        <end position="67"/>
    </location>
</feature>
<dbReference type="PANTHER" id="PTHR33734:SF22">
    <property type="entry name" value="MEMBRANE-BOUND LYTIC MUREIN TRANSGLYCOSYLASE D"/>
    <property type="match status" value="1"/>
</dbReference>
<name>A0A3B0QV69_9ZZZZ</name>
<dbReference type="SMART" id="SM00257">
    <property type="entry name" value="LysM"/>
    <property type="match status" value="4"/>
</dbReference>
<dbReference type="CDD" id="cd00118">
    <property type="entry name" value="LysM"/>
    <property type="match status" value="4"/>
</dbReference>
<reference evidence="2" key="1">
    <citation type="submission" date="2018-06" db="EMBL/GenBank/DDBJ databases">
        <authorList>
            <person name="Zhirakovskaya E."/>
        </authorList>
    </citation>
    <scope>NUCLEOTIDE SEQUENCE</scope>
</reference>
<dbReference type="Gene3D" id="3.10.350.10">
    <property type="entry name" value="LysM domain"/>
    <property type="match status" value="3"/>
</dbReference>
<dbReference type="InterPro" id="IPR036779">
    <property type="entry name" value="LysM_dom_sf"/>
</dbReference>
<sequence>MKKFLISLSFIGLFSINAIAQDYKTHKVKLGETIESIAKTYMVTPYDIYALNPDAKTSLQPDMVLIIPRSKILDTQVQTQTTKLLGYKTHKVKRKETLYSISKKYNITIDDIKKHNNRLYSESLRKGDKINIPQYSNATTTTNLGNTIKTYQVLPKEGKWRVAYKFGITVDELEKLNPTLKDTLQIGDIINVPNIANNEEKIIDDEFGYYTVVPREGFLALERKLGLTQDQIEALNPELIDNGLKAGMIIKVPKDVTNNSGDSNVQRSVLMDKLVNFSTKNIAIMLPFRLNRVDMDSIQEVKDMLRKEGLLNISLDFHTGVLMALDSAKQLGISTKLDVYDTKARITEVSHILNDNDFSNYDAVIGPFMADCFNRTASMLRLENVPMVSPVSIPSHLYRNVFQTIPSNELLLKKIVAFVKQDSIPSRIIIISDEKHRKVNNTLKREFSLAKQIFSRTDEETGKDAYYILKEDIEEELLDGRTIVFLETKDEGFVSNVVSMLNGYNGIDDELEIEREIILMTTNKNKAFDGENVSNNYALSNLKFHYPSPNKPYDNEQPNSFVTRYKKQWNTTPNRYAIRGFDLTMDVLLRMATADNLYDASTNDIETEYVENKFRYSKKMFGGYYNEAVYIVKYDDLKIVEAISNNNNID</sequence>
<dbReference type="Gene3D" id="3.40.50.2300">
    <property type="match status" value="2"/>
</dbReference>
<feature type="domain" description="LysM" evidence="1">
    <location>
        <begin position="149"/>
        <end position="192"/>
    </location>
</feature>
<feature type="domain" description="LysM" evidence="1">
    <location>
        <begin position="208"/>
        <end position="252"/>
    </location>
</feature>
<dbReference type="PANTHER" id="PTHR33734">
    <property type="entry name" value="LYSM DOMAIN-CONTAINING GPI-ANCHORED PROTEIN 2"/>
    <property type="match status" value="1"/>
</dbReference>
<feature type="domain" description="LysM" evidence="1">
    <location>
        <begin position="88"/>
        <end position="132"/>
    </location>
</feature>
<evidence type="ECO:0000259" key="1">
    <source>
        <dbReference type="PROSITE" id="PS51782"/>
    </source>
</evidence>
<protein>
    <submittedName>
        <fullName evidence="2">LysM-repeat proteins and domains</fullName>
    </submittedName>
</protein>
<dbReference type="SUPFAM" id="SSF53822">
    <property type="entry name" value="Periplasmic binding protein-like I"/>
    <property type="match status" value="1"/>
</dbReference>
<evidence type="ECO:0000313" key="2">
    <source>
        <dbReference type="EMBL" id="VAV83979.1"/>
    </source>
</evidence>
<dbReference type="AlphaFoldDB" id="A0A3B0QV69"/>
<proteinExistence type="predicted"/>
<dbReference type="EMBL" id="UOEB01000122">
    <property type="protein sequence ID" value="VAV83979.1"/>
    <property type="molecule type" value="Genomic_DNA"/>
</dbReference>
<dbReference type="InterPro" id="IPR028082">
    <property type="entry name" value="Peripla_BP_I"/>
</dbReference>
<dbReference type="Pfam" id="PF01476">
    <property type="entry name" value="LysM"/>
    <property type="match status" value="4"/>
</dbReference>
<dbReference type="SUPFAM" id="SSF54106">
    <property type="entry name" value="LysM domain"/>
    <property type="match status" value="3"/>
</dbReference>